<evidence type="ECO:0000259" key="7">
    <source>
        <dbReference type="Pfam" id="PF07980"/>
    </source>
</evidence>
<feature type="domain" description="RagB/SusD" evidence="7">
    <location>
        <begin position="337"/>
        <end position="602"/>
    </location>
</feature>
<keyword evidence="3 6" id="KW-0732">Signal</keyword>
<dbReference type="InterPro" id="IPR012944">
    <property type="entry name" value="SusD_RagB_dom"/>
</dbReference>
<comment type="similarity">
    <text evidence="2">Belongs to the SusD family.</text>
</comment>
<dbReference type="Proteomes" id="UP000606003">
    <property type="component" value="Unassembled WGS sequence"/>
</dbReference>
<evidence type="ECO:0000256" key="5">
    <source>
        <dbReference type="ARBA" id="ARBA00023237"/>
    </source>
</evidence>
<dbReference type="SUPFAM" id="SSF48452">
    <property type="entry name" value="TPR-like"/>
    <property type="match status" value="1"/>
</dbReference>
<evidence type="ECO:0000256" key="4">
    <source>
        <dbReference type="ARBA" id="ARBA00023136"/>
    </source>
</evidence>
<feature type="chain" id="PRO_5047445640" evidence="6">
    <location>
        <begin position="21"/>
        <end position="602"/>
    </location>
</feature>
<feature type="signal peptide" evidence="6">
    <location>
        <begin position="1"/>
        <end position="20"/>
    </location>
</feature>
<evidence type="ECO:0000313" key="10">
    <source>
        <dbReference type="Proteomes" id="UP000606003"/>
    </source>
</evidence>
<name>A0ABR8JW25_9BACT</name>
<organism evidence="9 10">
    <name type="scientific">Hymenobacter armeniacus</name>
    <dbReference type="NCBI Taxonomy" id="2771358"/>
    <lineage>
        <taxon>Bacteria</taxon>
        <taxon>Pseudomonadati</taxon>
        <taxon>Bacteroidota</taxon>
        <taxon>Cytophagia</taxon>
        <taxon>Cytophagales</taxon>
        <taxon>Hymenobacteraceae</taxon>
        <taxon>Hymenobacter</taxon>
    </lineage>
</organism>
<evidence type="ECO:0000256" key="2">
    <source>
        <dbReference type="ARBA" id="ARBA00006275"/>
    </source>
</evidence>
<protein>
    <submittedName>
        <fullName evidence="9">RagB/SusD family nutrient uptake outer membrane protein</fullName>
    </submittedName>
</protein>
<evidence type="ECO:0000256" key="3">
    <source>
        <dbReference type="ARBA" id="ARBA00022729"/>
    </source>
</evidence>
<evidence type="ECO:0000256" key="1">
    <source>
        <dbReference type="ARBA" id="ARBA00004442"/>
    </source>
</evidence>
<keyword evidence="10" id="KW-1185">Reference proteome</keyword>
<dbReference type="InterPro" id="IPR011990">
    <property type="entry name" value="TPR-like_helical_dom_sf"/>
</dbReference>
<keyword evidence="4" id="KW-0472">Membrane</keyword>
<proteinExistence type="inferred from homology"/>
<evidence type="ECO:0000256" key="6">
    <source>
        <dbReference type="SAM" id="SignalP"/>
    </source>
</evidence>
<dbReference type="PROSITE" id="PS51257">
    <property type="entry name" value="PROKAR_LIPOPROTEIN"/>
    <property type="match status" value="1"/>
</dbReference>
<comment type="caution">
    <text evidence="9">The sequence shown here is derived from an EMBL/GenBank/DDBJ whole genome shotgun (WGS) entry which is preliminary data.</text>
</comment>
<accession>A0ABR8JW25</accession>
<dbReference type="Gene3D" id="1.25.40.390">
    <property type="match status" value="1"/>
</dbReference>
<dbReference type="InterPro" id="IPR033985">
    <property type="entry name" value="SusD-like_N"/>
</dbReference>
<keyword evidence="5" id="KW-0998">Cell outer membrane</keyword>
<gene>
    <name evidence="9" type="ORF">IC234_13360</name>
</gene>
<dbReference type="Pfam" id="PF07980">
    <property type="entry name" value="SusD_RagB"/>
    <property type="match status" value="1"/>
</dbReference>
<comment type="subcellular location">
    <subcellularLocation>
        <location evidence="1">Cell outer membrane</location>
    </subcellularLocation>
</comment>
<reference evidence="9 10" key="1">
    <citation type="submission" date="2020-09" db="EMBL/GenBank/DDBJ databases">
        <authorList>
            <person name="Kim M.K."/>
        </authorList>
    </citation>
    <scope>NUCLEOTIDE SEQUENCE [LARGE SCALE GENOMIC DNA]</scope>
    <source>
        <strain evidence="9 10">BT189</strain>
    </source>
</reference>
<sequence length="602" mass="66653">MKKYLTVLSLLLAVALGSCKKDFLDTNLQQNYDEELFINSGFDNLKAFGMGTYNYLPQLNGYGSNALLAGASDEADFARATPIQRFNTGAWGPFDNPDDVFGDYYKAIRHANLFLEKTVDYKTLIIKDTINAANRAIYVQNLDDFTKLRAEVRFLRAYYYMELIKRYGGVPLVTTVLTEESAKGVARNTFQECVSFIVKECDEVYPVLTNHYTNYGLPSGSRVGRGDGGTDNTRLGRVEKPAALALKLRALLYAASPLQNDGNLRSRWEAAAAAGQQFFSDPNTAQVRVLNTSFPDLFTAQNTVNNLTPRKGANSGIILTRPFEKNGNTFERANYPVGITNGGLGVTAPSQNLVDAFEMKTTGLPIAAAGSGYDPTRPYLNRDPRLDFTVVVANSVMGRNIDNSNRLTQSYEGGADAIGAKAGATTTGYYLRKMVVTNFDVTKADSKPKAWVLMRYAEVLLNYAEAMNEAYGPDAKPSLNGVAATYSAREAVNLVRARATMPALPLGLAQAAFRDRLRNERRVELAFEEHRFFDVRRWKIADVTENQPLLGMRVVKTGATTFTYQPFVVEQRTFVGPKMYLYPFPYNDIANSNGSLTQNPGW</sequence>
<dbReference type="EMBL" id="JACXAC010000004">
    <property type="protein sequence ID" value="MBD2723116.1"/>
    <property type="molecule type" value="Genomic_DNA"/>
</dbReference>
<evidence type="ECO:0000259" key="8">
    <source>
        <dbReference type="Pfam" id="PF14322"/>
    </source>
</evidence>
<feature type="domain" description="SusD-like N-terminal" evidence="8">
    <location>
        <begin position="99"/>
        <end position="212"/>
    </location>
</feature>
<dbReference type="Pfam" id="PF14322">
    <property type="entry name" value="SusD-like_3"/>
    <property type="match status" value="1"/>
</dbReference>
<evidence type="ECO:0000313" key="9">
    <source>
        <dbReference type="EMBL" id="MBD2723116.1"/>
    </source>
</evidence>
<dbReference type="RefSeq" id="WP_190925416.1">
    <property type="nucleotide sequence ID" value="NZ_JACXAC010000004.1"/>
</dbReference>